<dbReference type="EMBL" id="CP017839">
    <property type="protein sequence ID" value="APB00742.1"/>
    <property type="molecule type" value="Genomic_DNA"/>
</dbReference>
<accession>A0ABC8B2U0</accession>
<gene>
    <name evidence="2" type="ORF">NS506_06711</name>
</gene>
<protein>
    <recommendedName>
        <fullName evidence="4">DUF2332 domain-containing protein</fullName>
    </recommendedName>
</protein>
<proteinExistence type="predicted"/>
<reference evidence="2 3" key="1">
    <citation type="submission" date="2016-10" db="EMBL/GenBank/DDBJ databases">
        <title>Genome sequence of Nocardia seriolae strain EM150506, isolated from Anguila japonica.</title>
        <authorList>
            <person name="Han H.-J."/>
        </authorList>
    </citation>
    <scope>NUCLEOTIDE SEQUENCE [LARGE SCALE GENOMIC DNA]</scope>
    <source>
        <strain evidence="2 3">EM150506</strain>
    </source>
</reference>
<dbReference type="InterPro" id="IPR011200">
    <property type="entry name" value="UCP012608"/>
</dbReference>
<dbReference type="KEGG" id="nsr:NS506_06711"/>
<name>A0ABC8B2U0_9NOCA</name>
<evidence type="ECO:0000313" key="2">
    <source>
        <dbReference type="EMBL" id="APB00742.1"/>
    </source>
</evidence>
<sequence length="322" mass="35828">METAARYRNFAEREVHDYSPCYERWCLGISGDTELLALIETLPVYKRQPNLVLGAARYLGVTVGPFEEFKDFLIANWAQVREVAMTRRTQTNEVGRPAVLLPLLSRYGSDPVALIEFGTSAGLCLYPDRYSYTYDGGPVLDPLDGRSSVVLPCATTGNPPLPDRLPNVVHRAGIDLNPLDVSDPDDLRWLESLVWPEQRNRLDRLHNAALIACRDSPRLVRGDLMKSLSDVVREAPAGVPVIVFGSAVLLYLPKEDRAAVPAMMQELGFLRTHRRTVLGRSIRAFLPAGFGRRPVMSTSEGGARAEPLPPRRRSRGPHAWSC</sequence>
<dbReference type="Pfam" id="PF10094">
    <property type="entry name" value="DUF2332"/>
    <property type="match status" value="1"/>
</dbReference>
<feature type="region of interest" description="Disordered" evidence="1">
    <location>
        <begin position="296"/>
        <end position="322"/>
    </location>
</feature>
<evidence type="ECO:0000313" key="3">
    <source>
        <dbReference type="Proteomes" id="UP000180166"/>
    </source>
</evidence>
<evidence type="ECO:0000256" key="1">
    <source>
        <dbReference type="SAM" id="MobiDB-lite"/>
    </source>
</evidence>
<dbReference type="Proteomes" id="UP000180166">
    <property type="component" value="Chromosome"/>
</dbReference>
<evidence type="ECO:0008006" key="4">
    <source>
        <dbReference type="Google" id="ProtNLM"/>
    </source>
</evidence>
<dbReference type="RefSeq" id="WP_071812056.1">
    <property type="nucleotide sequence ID" value="NZ_AP028458.1"/>
</dbReference>
<organism evidence="2 3">
    <name type="scientific">Nocardia seriolae</name>
    <dbReference type="NCBI Taxonomy" id="37332"/>
    <lineage>
        <taxon>Bacteria</taxon>
        <taxon>Bacillati</taxon>
        <taxon>Actinomycetota</taxon>
        <taxon>Actinomycetes</taxon>
        <taxon>Mycobacteriales</taxon>
        <taxon>Nocardiaceae</taxon>
        <taxon>Nocardia</taxon>
    </lineage>
</organism>
<dbReference type="AlphaFoldDB" id="A0ABC8B2U0"/>